<protein>
    <submittedName>
        <fullName evidence="2">Uncharacterized protein</fullName>
    </submittedName>
</protein>
<name>A0A7W6DKX3_9SPHN</name>
<keyword evidence="1" id="KW-0175">Coiled coil</keyword>
<evidence type="ECO:0000313" key="2">
    <source>
        <dbReference type="EMBL" id="MBB3981733.1"/>
    </source>
</evidence>
<dbReference type="EMBL" id="JACIEB010000002">
    <property type="protein sequence ID" value="MBB3981733.1"/>
    <property type="molecule type" value="Genomic_DNA"/>
</dbReference>
<organism evidence="2 3">
    <name type="scientific">Sphingobium fontiphilum</name>
    <dbReference type="NCBI Taxonomy" id="944425"/>
    <lineage>
        <taxon>Bacteria</taxon>
        <taxon>Pseudomonadati</taxon>
        <taxon>Pseudomonadota</taxon>
        <taxon>Alphaproteobacteria</taxon>
        <taxon>Sphingomonadales</taxon>
        <taxon>Sphingomonadaceae</taxon>
        <taxon>Sphingobium</taxon>
    </lineage>
</organism>
<gene>
    <name evidence="2" type="ORF">GGR44_001380</name>
</gene>
<dbReference type="AlphaFoldDB" id="A0A7W6DKX3"/>
<keyword evidence="3" id="KW-1185">Reference proteome</keyword>
<dbReference type="Proteomes" id="UP000552757">
    <property type="component" value="Unassembled WGS sequence"/>
</dbReference>
<proteinExistence type="predicted"/>
<accession>A0A7W6DKX3</accession>
<sequence>MASTRMMLAIGALERAIGRLEQQVDALGDAPSTAAPVLSPQGTDQARAALQSLDDLIAELKGRTDG</sequence>
<reference evidence="2 3" key="1">
    <citation type="submission" date="2020-08" db="EMBL/GenBank/DDBJ databases">
        <title>Genomic Encyclopedia of Type Strains, Phase IV (KMG-IV): sequencing the most valuable type-strain genomes for metagenomic binning, comparative biology and taxonomic classification.</title>
        <authorList>
            <person name="Goeker M."/>
        </authorList>
    </citation>
    <scope>NUCLEOTIDE SEQUENCE [LARGE SCALE GENOMIC DNA]</scope>
    <source>
        <strain evidence="2 3">DSM 29348</strain>
    </source>
</reference>
<evidence type="ECO:0000256" key="1">
    <source>
        <dbReference type="SAM" id="Coils"/>
    </source>
</evidence>
<dbReference type="RefSeq" id="WP_246344336.1">
    <property type="nucleotide sequence ID" value="NZ_JACIEB010000002.1"/>
</dbReference>
<evidence type="ECO:0000313" key="3">
    <source>
        <dbReference type="Proteomes" id="UP000552757"/>
    </source>
</evidence>
<feature type="coiled-coil region" evidence="1">
    <location>
        <begin position="10"/>
        <end position="63"/>
    </location>
</feature>
<comment type="caution">
    <text evidence="2">The sequence shown here is derived from an EMBL/GenBank/DDBJ whole genome shotgun (WGS) entry which is preliminary data.</text>
</comment>